<dbReference type="AlphaFoldDB" id="A0AB37UIP4"/>
<dbReference type="Proteomes" id="UP000282574">
    <property type="component" value="Unassembled WGS sequence"/>
</dbReference>
<proteinExistence type="predicted"/>
<name>A0AB37UIP4_9CYAN</name>
<protein>
    <recommendedName>
        <fullName evidence="3">Transposase DDE domain-containing protein</fullName>
    </recommendedName>
</protein>
<evidence type="ECO:0000313" key="1">
    <source>
        <dbReference type="EMBL" id="RUT11248.1"/>
    </source>
</evidence>
<keyword evidence="2" id="KW-1185">Reference proteome</keyword>
<organism evidence="1 2">
    <name type="scientific">Chroococcidiopsis cubana SAG 39.79</name>
    <dbReference type="NCBI Taxonomy" id="388085"/>
    <lineage>
        <taxon>Bacteria</taxon>
        <taxon>Bacillati</taxon>
        <taxon>Cyanobacteriota</taxon>
        <taxon>Cyanophyceae</taxon>
        <taxon>Chroococcidiopsidales</taxon>
        <taxon>Chroococcidiopsidaceae</taxon>
        <taxon>Chroococcidiopsis</taxon>
    </lineage>
</organism>
<sequence length="63" mass="6980">MLGCVAKMIKGLIFSDINLNDISVFVQVVAFSIVRQQSVELILLQLQKINLVPTSYALSTMQP</sequence>
<evidence type="ECO:0000313" key="2">
    <source>
        <dbReference type="Proteomes" id="UP000282574"/>
    </source>
</evidence>
<comment type="caution">
    <text evidence="1">The sequence shown here is derived from an EMBL/GenBank/DDBJ whole genome shotgun (WGS) entry which is preliminary data.</text>
</comment>
<reference evidence="1 2" key="1">
    <citation type="journal article" date="2019" name="Genome Biol. Evol.">
        <title>Day and night: Metabolic profiles and evolutionary relationships of six axenic non-marine cyanobacteria.</title>
        <authorList>
            <person name="Will S.E."/>
            <person name="Henke P."/>
            <person name="Boedeker C."/>
            <person name="Huang S."/>
            <person name="Brinkmann H."/>
            <person name="Rohde M."/>
            <person name="Jarek M."/>
            <person name="Friedl T."/>
            <person name="Seufert S."/>
            <person name="Schumacher M."/>
            <person name="Overmann J."/>
            <person name="Neumann-Schaal M."/>
            <person name="Petersen J."/>
        </authorList>
    </citation>
    <scope>NUCLEOTIDE SEQUENCE [LARGE SCALE GENOMIC DNA]</scope>
    <source>
        <strain evidence="1 2">SAG 39.79</strain>
    </source>
</reference>
<gene>
    <name evidence="1" type="ORF">DSM107010_35170</name>
</gene>
<dbReference type="EMBL" id="RSCK01000029">
    <property type="protein sequence ID" value="RUT11248.1"/>
    <property type="molecule type" value="Genomic_DNA"/>
</dbReference>
<evidence type="ECO:0008006" key="3">
    <source>
        <dbReference type="Google" id="ProtNLM"/>
    </source>
</evidence>
<accession>A0AB37UIP4</accession>